<dbReference type="GeneTree" id="ENSGT00390000015364"/>
<keyword evidence="8" id="KW-0963">Cytoplasm</keyword>
<dbReference type="GO" id="GO:0061710">
    <property type="term" value="F:L-threonylcarbamoyladenylate synthase"/>
    <property type="evidence" value="ECO:0007669"/>
    <property type="project" value="UniProtKB-EC"/>
</dbReference>
<evidence type="ECO:0000256" key="8">
    <source>
        <dbReference type="ARBA" id="ARBA00022490"/>
    </source>
</evidence>
<proteinExistence type="inferred from homology"/>
<dbReference type="FunFam" id="3.90.870.10:FF:000007">
    <property type="entry name" value="YrdC N6-threonylcarbamoyltransferase domain containing"/>
    <property type="match status" value="1"/>
</dbReference>
<dbReference type="InterPro" id="IPR017945">
    <property type="entry name" value="DHBP_synth_RibB-like_a/b_dom"/>
</dbReference>
<dbReference type="Ensembl" id="ENSNFUT00015002088.1">
    <property type="protein sequence ID" value="ENSNFUP00015001944.1"/>
    <property type="gene ID" value="ENSNFUG00015001069.1"/>
</dbReference>
<evidence type="ECO:0000256" key="13">
    <source>
        <dbReference type="ARBA" id="ARBA00048366"/>
    </source>
</evidence>
<dbReference type="Pfam" id="PF01300">
    <property type="entry name" value="Sua5_yciO_yrdC"/>
    <property type="match status" value="1"/>
</dbReference>
<keyword evidence="11" id="KW-0496">Mitochondrion</keyword>
<comment type="catalytic activity">
    <reaction evidence="13">
        <text>L-threonine + hydrogencarbonate + ATP = L-threonylcarbamoyladenylate + diphosphate + H2O</text>
        <dbReference type="Rhea" id="RHEA:36407"/>
        <dbReference type="ChEBI" id="CHEBI:15377"/>
        <dbReference type="ChEBI" id="CHEBI:17544"/>
        <dbReference type="ChEBI" id="CHEBI:30616"/>
        <dbReference type="ChEBI" id="CHEBI:33019"/>
        <dbReference type="ChEBI" id="CHEBI:57926"/>
        <dbReference type="ChEBI" id="CHEBI:73682"/>
        <dbReference type="EC" id="2.7.7.87"/>
    </reaction>
</comment>
<keyword evidence="7" id="KW-1003">Cell membrane</keyword>
<evidence type="ECO:0000256" key="7">
    <source>
        <dbReference type="ARBA" id="ARBA00022475"/>
    </source>
</evidence>
<sequence length="304" mass="33332">MLRHFCERKPGRTLSLRPTKTCFCSVGNSFSVCKLCFMNPARFFVVKSTSFRRANGSAVVCRLGAKMCKELKTKLFHLLPSTSNGSTTHQELQTDGAEILSCTVKALKDGHVVAVPTDTIYGLACLAQNSEAVQKIYNLKERNGVKPLAICVGEIQEIYKYCKVKVKGELLDDLLPGPVTLVFERSEALNTNLNPFTSLVGVRIPDHAFMRRLCQMCGEPLALTSANISSQTSTVEVQEFQELWPKLAVVVDGGPIGDQSRLGSTVIDLSVLGKYRIIRPGCALASTLDLLERKFGLSEDPGEE</sequence>
<dbReference type="RefSeq" id="XP_015805579.2">
    <property type="nucleotide sequence ID" value="XM_015950093.3"/>
</dbReference>
<comment type="subunit">
    <text evidence="15">Interacts with RSC1A1.</text>
</comment>
<evidence type="ECO:0000256" key="9">
    <source>
        <dbReference type="ARBA" id="ARBA00022679"/>
    </source>
</evidence>
<evidence type="ECO:0000313" key="19">
    <source>
        <dbReference type="Proteomes" id="UP000694548"/>
    </source>
</evidence>
<dbReference type="Proteomes" id="UP000694548">
    <property type="component" value="Chromosome sgr05"/>
</dbReference>
<evidence type="ECO:0000259" key="16">
    <source>
        <dbReference type="PROSITE" id="PS51163"/>
    </source>
</evidence>
<dbReference type="EC" id="2.7.7.87" evidence="5"/>
<evidence type="ECO:0000256" key="6">
    <source>
        <dbReference type="ARBA" id="ARBA00015492"/>
    </source>
</evidence>
<dbReference type="SUPFAM" id="SSF55821">
    <property type="entry name" value="YrdC/RibB"/>
    <property type="match status" value="1"/>
</dbReference>
<name>A0A1A8AQH4_NOTFU</name>
<evidence type="ECO:0000256" key="15">
    <source>
        <dbReference type="ARBA" id="ARBA00063146"/>
    </source>
</evidence>
<evidence type="ECO:0000256" key="14">
    <source>
        <dbReference type="ARBA" id="ARBA00058524"/>
    </source>
</evidence>
<evidence type="ECO:0000256" key="11">
    <source>
        <dbReference type="ARBA" id="ARBA00023128"/>
    </source>
</evidence>
<dbReference type="GO" id="GO:0003725">
    <property type="term" value="F:double-stranded RNA binding"/>
    <property type="evidence" value="ECO:0007669"/>
    <property type="project" value="InterPro"/>
</dbReference>
<dbReference type="PROSITE" id="PS51163">
    <property type="entry name" value="YRDC"/>
    <property type="match status" value="1"/>
</dbReference>
<comment type="similarity">
    <text evidence="4">Belongs to the SUA5 family.</text>
</comment>
<reference evidence="18" key="4">
    <citation type="submission" date="2025-05" db="UniProtKB">
        <authorList>
            <consortium name="Ensembl"/>
        </authorList>
    </citation>
    <scope>IDENTIFICATION</scope>
</reference>
<dbReference type="GO" id="GO:0000049">
    <property type="term" value="F:tRNA binding"/>
    <property type="evidence" value="ECO:0007669"/>
    <property type="project" value="TreeGrafter"/>
</dbReference>
<keyword evidence="10" id="KW-0809">Transit peptide</keyword>
<evidence type="ECO:0000256" key="1">
    <source>
        <dbReference type="ARBA" id="ARBA00004173"/>
    </source>
</evidence>
<dbReference type="GeneID" id="107379370"/>
<keyword evidence="9" id="KW-0808">Transferase</keyword>
<evidence type="ECO:0000256" key="4">
    <source>
        <dbReference type="ARBA" id="ARBA00007663"/>
    </source>
</evidence>
<keyword evidence="19" id="KW-1185">Reference proteome</keyword>
<dbReference type="Gene3D" id="3.90.870.10">
    <property type="entry name" value="DHBP synthase"/>
    <property type="match status" value="1"/>
</dbReference>
<dbReference type="AlphaFoldDB" id="A0A1A8AQH4"/>
<dbReference type="InterPro" id="IPR006070">
    <property type="entry name" value="Sua5-like_dom"/>
</dbReference>
<dbReference type="PANTHER" id="PTHR17490:SF10">
    <property type="entry name" value="THREONYLCARBAMOYL-AMP SYNTHASE"/>
    <property type="match status" value="1"/>
</dbReference>
<evidence type="ECO:0000313" key="17">
    <source>
        <dbReference type="EMBL" id="SBP57289.1"/>
    </source>
</evidence>
<reference evidence="17" key="3">
    <citation type="submission" date="2016-06" db="EMBL/GenBank/DDBJ databases">
        <title>The genome of a short-lived fish provides insights into sex chromosome evolution and the genetic control of aging.</title>
        <authorList>
            <person name="Reichwald K."/>
            <person name="Felder M."/>
            <person name="Petzold A."/>
            <person name="Koch P."/>
            <person name="Groth M."/>
            <person name="Platzer M."/>
        </authorList>
    </citation>
    <scope>NUCLEOTIDE SEQUENCE</scope>
    <source>
        <tissue evidence="17">Brain</tissue>
    </source>
</reference>
<reference evidence="17" key="2">
    <citation type="submission" date="2016-05" db="EMBL/GenBank/DDBJ databases">
        <authorList>
            <person name="Lavstsen T."/>
            <person name="Jespersen J.S."/>
        </authorList>
    </citation>
    <scope>NUCLEOTIDE SEQUENCE</scope>
    <source>
        <tissue evidence="17">Brain</tissue>
    </source>
</reference>
<dbReference type="NCBIfam" id="TIGR00057">
    <property type="entry name" value="L-threonylcarbamoyladenylate synthase"/>
    <property type="match status" value="1"/>
</dbReference>
<accession>A0A1A8AQH4</accession>
<dbReference type="PANTHER" id="PTHR17490">
    <property type="entry name" value="SUA5"/>
    <property type="match status" value="1"/>
</dbReference>
<dbReference type="GO" id="GO:0005886">
    <property type="term" value="C:plasma membrane"/>
    <property type="evidence" value="ECO:0007669"/>
    <property type="project" value="UniProtKB-SubCell"/>
</dbReference>
<dbReference type="GO" id="GO:0006450">
    <property type="term" value="P:regulation of translational fidelity"/>
    <property type="evidence" value="ECO:0007669"/>
    <property type="project" value="TreeGrafter"/>
</dbReference>
<evidence type="ECO:0000256" key="2">
    <source>
        <dbReference type="ARBA" id="ARBA00004202"/>
    </source>
</evidence>
<reference evidence="18" key="1">
    <citation type="submission" date="2014-08" db="EMBL/GenBank/DDBJ databases">
        <authorList>
            <person name="Senf B."/>
            <person name="Petzold A."/>
            <person name="Downie B.R."/>
            <person name="Koch P."/>
            <person name="Platzer M."/>
        </authorList>
    </citation>
    <scope>NUCLEOTIDE SEQUENCE [LARGE SCALE GENOMIC DNA]</scope>
    <source>
        <strain evidence="18">GRZ</strain>
    </source>
</reference>
<evidence type="ECO:0000256" key="5">
    <source>
        <dbReference type="ARBA" id="ARBA00012584"/>
    </source>
</evidence>
<evidence type="ECO:0000256" key="3">
    <source>
        <dbReference type="ARBA" id="ARBA00004496"/>
    </source>
</evidence>
<feature type="domain" description="YrdC-like" evidence="16">
    <location>
        <begin position="97"/>
        <end position="283"/>
    </location>
</feature>
<comment type="subcellular location">
    <subcellularLocation>
        <location evidence="2">Cell membrane</location>
        <topology evidence="2">Peripheral membrane protein</topology>
    </subcellularLocation>
    <subcellularLocation>
        <location evidence="3">Cytoplasm</location>
    </subcellularLocation>
    <subcellularLocation>
        <location evidence="1">Mitochondrion</location>
    </subcellularLocation>
</comment>
<protein>
    <recommendedName>
        <fullName evidence="6">Threonylcarbamoyl-AMP synthase</fullName>
        <ecNumber evidence="5">2.7.7.87</ecNumber>
    </recommendedName>
</protein>
<evidence type="ECO:0000256" key="10">
    <source>
        <dbReference type="ARBA" id="ARBA00022946"/>
    </source>
</evidence>
<evidence type="ECO:0000256" key="12">
    <source>
        <dbReference type="ARBA" id="ARBA00023136"/>
    </source>
</evidence>
<dbReference type="EMBL" id="HADY01018804">
    <property type="protein sequence ID" value="SBP57289.1"/>
    <property type="molecule type" value="Transcribed_RNA"/>
</dbReference>
<dbReference type="Bgee" id="ENSNFUG00015001069">
    <property type="expression patterns" value="Expressed in liver and 3 other cell types or tissues"/>
</dbReference>
<dbReference type="OrthoDB" id="3648309at2759"/>
<dbReference type="GO" id="GO:0005739">
    <property type="term" value="C:mitochondrion"/>
    <property type="evidence" value="ECO:0007669"/>
    <property type="project" value="UniProtKB-SubCell"/>
</dbReference>
<gene>
    <name evidence="17 18" type="primary">YRDC</name>
</gene>
<organism evidence="17">
    <name type="scientific">Nothobranchius furzeri</name>
    <name type="common">Turquoise killifish</name>
    <dbReference type="NCBI Taxonomy" id="105023"/>
    <lineage>
        <taxon>Eukaryota</taxon>
        <taxon>Metazoa</taxon>
        <taxon>Chordata</taxon>
        <taxon>Craniata</taxon>
        <taxon>Vertebrata</taxon>
        <taxon>Euteleostomi</taxon>
        <taxon>Actinopterygii</taxon>
        <taxon>Neopterygii</taxon>
        <taxon>Teleostei</taxon>
        <taxon>Neoteleostei</taxon>
        <taxon>Acanthomorphata</taxon>
        <taxon>Ovalentaria</taxon>
        <taxon>Atherinomorphae</taxon>
        <taxon>Cyprinodontiformes</taxon>
        <taxon>Nothobranchiidae</taxon>
        <taxon>Nothobranchius</taxon>
    </lineage>
</organism>
<comment type="function">
    <text evidence="14">Cytoplasmic and mitochondrial threonylcarbamoyl-AMP synthase required for the formation of a threonylcarbamoyl group on adenosine at position 37 (t(6)A37) in tRNAs that read codons beginning with adenine. Catalyzes the conversion of L-threonine, HCO(3)(-)/CO(2) and ATP to give threonylcarbamoyl-AMP (TC-AMP) as the acyladenylate intermediate, with the release of diphosphate. Participates in t(6)A37 formation in cytoplasmic and mitochondrial tRNAs. May regulate the activity of some transporters.</text>
</comment>
<evidence type="ECO:0000313" key="18">
    <source>
        <dbReference type="Ensembl" id="ENSNFUP00015001944.1"/>
    </source>
</evidence>
<dbReference type="InterPro" id="IPR050156">
    <property type="entry name" value="TC-AMP_synthase_SUA5"/>
</dbReference>
<keyword evidence="12" id="KW-0472">Membrane</keyword>